<evidence type="ECO:0000313" key="4">
    <source>
        <dbReference type="EMBL" id="QEL15255.1"/>
    </source>
</evidence>
<dbReference type="GO" id="GO:0006913">
    <property type="term" value="P:nucleocytoplasmic transport"/>
    <property type="evidence" value="ECO:0007669"/>
    <property type="project" value="TreeGrafter"/>
</dbReference>
<dbReference type="PANTHER" id="PTHR24113">
    <property type="entry name" value="RAN GTPASE-ACTIVATING PROTEIN 1"/>
    <property type="match status" value="1"/>
</dbReference>
<keyword evidence="5" id="KW-1185">Reference proteome</keyword>
<evidence type="ECO:0000256" key="1">
    <source>
        <dbReference type="ARBA" id="ARBA00022468"/>
    </source>
</evidence>
<dbReference type="InterPro" id="IPR001611">
    <property type="entry name" value="Leu-rich_rpt"/>
</dbReference>
<dbReference type="KEGG" id="lrs:PX52LOC_02170"/>
<accession>A0A5C1A9M7</accession>
<gene>
    <name evidence="4" type="ORF">PX52LOC_02170</name>
</gene>
<dbReference type="RefSeq" id="WP_149110082.1">
    <property type="nucleotide sequence ID" value="NZ_CP042425.1"/>
</dbReference>
<dbReference type="Gene3D" id="3.80.10.10">
    <property type="entry name" value="Ribonuclease Inhibitor"/>
    <property type="match status" value="2"/>
</dbReference>
<keyword evidence="2" id="KW-0433">Leucine-rich repeat</keyword>
<reference evidence="5" key="1">
    <citation type="submission" date="2019-08" db="EMBL/GenBank/DDBJ databases">
        <title>Limnoglobus roseus gen. nov., sp. nov., a novel freshwater planctomycete with a giant genome from the family Gemmataceae.</title>
        <authorList>
            <person name="Kulichevskaya I.S."/>
            <person name="Naumoff D.G."/>
            <person name="Miroshnikov K."/>
            <person name="Ivanova A."/>
            <person name="Philippov D.A."/>
            <person name="Hakobyan A."/>
            <person name="Rijpstra I.C."/>
            <person name="Sinninghe Damste J.S."/>
            <person name="Liesack W."/>
            <person name="Dedysh S.N."/>
        </authorList>
    </citation>
    <scope>NUCLEOTIDE SEQUENCE [LARGE SCALE GENOMIC DNA]</scope>
    <source>
        <strain evidence="5">PX52</strain>
    </source>
</reference>
<keyword evidence="1" id="KW-0343">GTPase activation</keyword>
<protein>
    <submittedName>
        <fullName evidence="4">TIGR02996 domain-containing protein</fullName>
    </submittedName>
</protein>
<name>A0A5C1A9M7_9BACT</name>
<evidence type="ECO:0000256" key="2">
    <source>
        <dbReference type="ARBA" id="ARBA00022614"/>
    </source>
</evidence>
<keyword evidence="3" id="KW-0677">Repeat</keyword>
<dbReference type="AlphaFoldDB" id="A0A5C1A9M7"/>
<dbReference type="SMART" id="SM00368">
    <property type="entry name" value="LRR_RI"/>
    <property type="match status" value="4"/>
</dbReference>
<dbReference type="Pfam" id="PF13516">
    <property type="entry name" value="LRR_6"/>
    <property type="match status" value="2"/>
</dbReference>
<dbReference type="Proteomes" id="UP000324974">
    <property type="component" value="Chromosome"/>
</dbReference>
<dbReference type="InterPro" id="IPR032675">
    <property type="entry name" value="LRR_dom_sf"/>
</dbReference>
<dbReference type="OrthoDB" id="4144821at2"/>
<dbReference type="PANTHER" id="PTHR24113:SF12">
    <property type="entry name" value="RAN GTPASE-ACTIVATING PROTEIN 1"/>
    <property type="match status" value="1"/>
</dbReference>
<dbReference type="GO" id="GO:0048471">
    <property type="term" value="C:perinuclear region of cytoplasm"/>
    <property type="evidence" value="ECO:0007669"/>
    <property type="project" value="TreeGrafter"/>
</dbReference>
<dbReference type="GO" id="GO:0005096">
    <property type="term" value="F:GTPase activator activity"/>
    <property type="evidence" value="ECO:0007669"/>
    <property type="project" value="UniProtKB-KW"/>
</dbReference>
<dbReference type="GO" id="GO:0005829">
    <property type="term" value="C:cytosol"/>
    <property type="evidence" value="ECO:0007669"/>
    <property type="project" value="TreeGrafter"/>
</dbReference>
<organism evidence="4 5">
    <name type="scientific">Limnoglobus roseus</name>
    <dbReference type="NCBI Taxonomy" id="2598579"/>
    <lineage>
        <taxon>Bacteria</taxon>
        <taxon>Pseudomonadati</taxon>
        <taxon>Planctomycetota</taxon>
        <taxon>Planctomycetia</taxon>
        <taxon>Gemmatales</taxon>
        <taxon>Gemmataceae</taxon>
        <taxon>Limnoglobus</taxon>
    </lineage>
</organism>
<dbReference type="GO" id="GO:0031267">
    <property type="term" value="F:small GTPase binding"/>
    <property type="evidence" value="ECO:0007669"/>
    <property type="project" value="TreeGrafter"/>
</dbReference>
<dbReference type="EMBL" id="CP042425">
    <property type="protein sequence ID" value="QEL15255.1"/>
    <property type="molecule type" value="Genomic_DNA"/>
</dbReference>
<dbReference type="InterPro" id="IPR027038">
    <property type="entry name" value="RanGap"/>
</dbReference>
<evidence type="ECO:0000256" key="3">
    <source>
        <dbReference type="ARBA" id="ARBA00022737"/>
    </source>
</evidence>
<evidence type="ECO:0000313" key="5">
    <source>
        <dbReference type="Proteomes" id="UP000324974"/>
    </source>
</evidence>
<sequence length="235" mass="26503">MKGTLIDLLTDPRLADLRKLDLRHNDLTDAEFAACGLLARSPRLRRLSLEGNRITSETVGRIVTTPNAGQLVELDLSDNDLRGDWCNLLSDSPMTSLWRLNLARCRLTAGDIERLAASPILRTVRTLNLEGNPIGNTGVRALARSPHLQRLQELKIQRCAIGREGIRELSQAPFARHLSSYDVLSNDFETEWLLQVGSELFGWDERELGSIESRIDMDRMFREMRSTSANKVQIP</sequence>
<proteinExistence type="predicted"/>
<dbReference type="SUPFAM" id="SSF52047">
    <property type="entry name" value="RNI-like"/>
    <property type="match status" value="1"/>
</dbReference>